<keyword evidence="10" id="KW-0521">NADP</keyword>
<evidence type="ECO:0000256" key="8">
    <source>
        <dbReference type="ARBA" id="ARBA00022827"/>
    </source>
</evidence>
<dbReference type="SUPFAM" id="SSF63380">
    <property type="entry name" value="Riboflavin synthase domain-like"/>
    <property type="match status" value="1"/>
</dbReference>
<dbReference type="SUPFAM" id="SSF52343">
    <property type="entry name" value="Ferredoxin reductase-like, C-terminal NADP-linked domain"/>
    <property type="match status" value="1"/>
</dbReference>
<organism evidence="17">
    <name type="scientific">Brassica napus</name>
    <name type="common">Rape</name>
    <dbReference type="NCBI Taxonomy" id="3708"/>
    <lineage>
        <taxon>Eukaryota</taxon>
        <taxon>Viridiplantae</taxon>
        <taxon>Streptophyta</taxon>
        <taxon>Embryophyta</taxon>
        <taxon>Tracheophyta</taxon>
        <taxon>Spermatophyta</taxon>
        <taxon>Magnoliopsida</taxon>
        <taxon>eudicotyledons</taxon>
        <taxon>Gunneridae</taxon>
        <taxon>Pentapetalae</taxon>
        <taxon>rosids</taxon>
        <taxon>malvids</taxon>
        <taxon>Brassicales</taxon>
        <taxon>Brassicaceae</taxon>
        <taxon>Brassiceae</taxon>
        <taxon>Brassica</taxon>
    </lineage>
</organism>
<reference evidence="17" key="1">
    <citation type="submission" date="2021-01" db="EMBL/GenBank/DDBJ databases">
        <authorList>
            <consortium name="Genoscope - CEA"/>
            <person name="William W."/>
        </authorList>
    </citation>
    <scope>NUCLEOTIDE SEQUENCE</scope>
</reference>
<evidence type="ECO:0000313" key="17">
    <source>
        <dbReference type="EMBL" id="CAF2141654.1"/>
    </source>
</evidence>
<keyword evidence="9" id="KW-0106">Calcium</keyword>
<keyword evidence="13 14" id="KW-0472">Membrane</keyword>
<comment type="similarity">
    <text evidence="2">Belongs to the RBOH (TC 5.B.1.3) family.</text>
</comment>
<comment type="subunit">
    <text evidence="3">Monomer and homodimer.</text>
</comment>
<keyword evidence="12" id="KW-0560">Oxidoreductase</keyword>
<dbReference type="Pfam" id="PF08022">
    <property type="entry name" value="FAD_binding_8"/>
    <property type="match status" value="1"/>
</dbReference>
<dbReference type="GO" id="GO:0005509">
    <property type="term" value="F:calcium ion binding"/>
    <property type="evidence" value="ECO:0007669"/>
    <property type="project" value="InterPro"/>
</dbReference>
<dbReference type="InterPro" id="IPR017927">
    <property type="entry name" value="FAD-bd_FR_type"/>
</dbReference>
<dbReference type="GO" id="GO:0004601">
    <property type="term" value="F:peroxidase activity"/>
    <property type="evidence" value="ECO:0007669"/>
    <property type="project" value="UniProtKB-KW"/>
</dbReference>
<feature type="transmembrane region" description="Helical" evidence="14">
    <location>
        <begin position="357"/>
        <end position="376"/>
    </location>
</feature>
<evidence type="ECO:0000256" key="11">
    <source>
        <dbReference type="ARBA" id="ARBA00022989"/>
    </source>
</evidence>
<evidence type="ECO:0000256" key="2">
    <source>
        <dbReference type="ARBA" id="ARBA00007975"/>
    </source>
</evidence>
<dbReference type="Proteomes" id="UP001295469">
    <property type="component" value="Chromosome A02"/>
</dbReference>
<dbReference type="PANTHER" id="PTHR11972">
    <property type="entry name" value="NADPH OXIDASE"/>
    <property type="match status" value="1"/>
</dbReference>
<evidence type="ECO:0000256" key="9">
    <source>
        <dbReference type="ARBA" id="ARBA00022837"/>
    </source>
</evidence>
<dbReference type="Gene3D" id="3.40.50.80">
    <property type="entry name" value="Nucleotide-binding domain of ferredoxin-NADP reductase (FNR) module"/>
    <property type="match status" value="1"/>
</dbReference>
<dbReference type="GO" id="GO:0016020">
    <property type="term" value="C:membrane"/>
    <property type="evidence" value="ECO:0007669"/>
    <property type="project" value="UniProtKB-SubCell"/>
</dbReference>
<dbReference type="FunFam" id="1.10.238.10:FF:000049">
    <property type="entry name" value="Respiratory burst oxidase homolog A"/>
    <property type="match status" value="1"/>
</dbReference>
<dbReference type="Pfam" id="PF08414">
    <property type="entry name" value="NADPH_Ox"/>
    <property type="match status" value="1"/>
</dbReference>
<feature type="domain" description="EF-hand" evidence="15">
    <location>
        <begin position="236"/>
        <end position="271"/>
    </location>
</feature>
<gene>
    <name evidence="17" type="ORF">DARMORV10_A02P26320.1</name>
</gene>
<dbReference type="AlphaFoldDB" id="A0A816X4T5"/>
<dbReference type="CDD" id="cd06186">
    <property type="entry name" value="NOX_Duox_like_FAD_NADP"/>
    <property type="match status" value="1"/>
</dbReference>
<comment type="subcellular location">
    <subcellularLocation>
        <location evidence="1">Membrane</location>
        <topology evidence="1">Multi-pass membrane protein</topology>
    </subcellularLocation>
</comment>
<feature type="transmembrane region" description="Helical" evidence="14">
    <location>
        <begin position="862"/>
        <end position="885"/>
    </location>
</feature>
<dbReference type="InterPro" id="IPR013121">
    <property type="entry name" value="Fe_red_NAD-bd_6"/>
</dbReference>
<evidence type="ECO:0000256" key="12">
    <source>
        <dbReference type="ARBA" id="ARBA00023002"/>
    </source>
</evidence>
<feature type="transmembrane region" description="Helical" evidence="14">
    <location>
        <begin position="403"/>
        <end position="420"/>
    </location>
</feature>
<feature type="transmembrane region" description="Helical" evidence="14">
    <location>
        <begin position="534"/>
        <end position="558"/>
    </location>
</feature>
<dbReference type="InterPro" id="IPR050369">
    <property type="entry name" value="RBOH/FRE"/>
</dbReference>
<evidence type="ECO:0000256" key="13">
    <source>
        <dbReference type="ARBA" id="ARBA00023136"/>
    </source>
</evidence>
<dbReference type="InterPro" id="IPR013623">
    <property type="entry name" value="NADPH_Ox"/>
</dbReference>
<dbReference type="SFLD" id="SFLDG01169">
    <property type="entry name" value="NADPH_oxidase_subgroup_(NOX)"/>
    <property type="match status" value="1"/>
</dbReference>
<proteinExistence type="inferred from homology"/>
<dbReference type="FunFam" id="2.40.30.10:FF:000120">
    <property type="entry name" value="Respiratory burst oxidase homolog protein C"/>
    <property type="match status" value="1"/>
</dbReference>
<keyword evidence="8" id="KW-0274">FAD</keyword>
<dbReference type="InterPro" id="IPR013112">
    <property type="entry name" value="FAD-bd_8"/>
</dbReference>
<dbReference type="InterPro" id="IPR039261">
    <property type="entry name" value="FNR_nucleotide-bd"/>
</dbReference>
<accession>A0A816X4T5</accession>
<dbReference type="InterPro" id="IPR017938">
    <property type="entry name" value="Riboflavin_synthase-like_b-brl"/>
</dbReference>
<keyword evidence="6 14" id="KW-0812">Transmembrane</keyword>
<evidence type="ECO:0000256" key="5">
    <source>
        <dbReference type="ARBA" id="ARBA00022630"/>
    </source>
</evidence>
<sequence length="955" mass="108165">MSMSFSHDDRWGSDLASAGEFTQSFPSLGATYSPSCGEELLEVTIEFPSGVLLNIDSVSTTDPEITSCSASGSGSSERLVVANAKQFSKDLKRKLQAGQGISQRDGGGYSCRSAPEPVVPHGGETPDALMLCRSVTKRLNRNGSCTQRAIHGLRFISSKENEIAAWSEVRDKFANLSKDGYLCRSDFGRCIGLENENSKEFAEELFDALCRRRSIMVDKITLQELYEFWYQIADESFDSRLQIFFNMVNKNGDGRITENEVKEIIILSASANNLSRLRERAEEYAALIMEELSPDGLPSQYIELKDLEMLLLHKDTPQSYSQPFSQTSRALSQNLKDMRWGISRSLLYSFQDNLKRIWVLTLWLMIMVVLFMWKCVQYKRKDAFHVMGYCLVVAKGAAETLKFNMALILLPVCRITITYLRSTALSHSVPFDDSLNFHKTVSVAIIIGMLIHASSHLACDFPRIVTATDVDYKRYLVHYFGVPRPTYFDLVKGPVGITGFIMVIFMLIAYTLASRRLRRNLTKLPKPFDKLTGFNAFWYSHHLLLAVYVLLIIHGVSLFLEQTWYHKTIWMYLACPVLLYGGERMLRFFRSRLYSVEICKVVIYPGNVIVLHMSKPTSFEYKSGQYIFLQCPAVSKFEWHPFSITSSPGDDYLSIHIRQLGDWTEGIKKAFSVICQAPDAGKSGLLRADGPNKTSLPELLIDGPYGSPAQDHWKYDVLLLVGLGIGATPFISILRDLLNKIVKQHEKAEGLSGSCSNSNVSSDQSFSCLNSEPGNSISTNRTGMLNTKNAYFYWVTREQGSFDWFRQIMSEIADSDIKGVIEMHNYLTSVYDVGDARTTLLTMIQTLHHAKNGVDMFSGTKAIIFIDYFLLAKLSITFILIYIYIHKTILWFLVRTHFGRPKWKKVLSKISTKHKNARIGVFYCGGPSLGKELSTLCHEFNQTGCSRFEFRKEQF</sequence>
<evidence type="ECO:0000256" key="6">
    <source>
        <dbReference type="ARBA" id="ARBA00022692"/>
    </source>
</evidence>
<name>A0A816X4T5_BRANA</name>
<feature type="transmembrane region" description="Helical" evidence="14">
    <location>
        <begin position="564"/>
        <end position="582"/>
    </location>
</feature>
<dbReference type="Pfam" id="PF01794">
    <property type="entry name" value="Ferric_reduct"/>
    <property type="match status" value="1"/>
</dbReference>
<evidence type="ECO:0000259" key="15">
    <source>
        <dbReference type="PROSITE" id="PS50222"/>
    </source>
</evidence>
<dbReference type="InterPro" id="IPR000778">
    <property type="entry name" value="Cyt_b245_heavy_chain"/>
</dbReference>
<dbReference type="GO" id="GO:0050664">
    <property type="term" value="F:oxidoreductase activity, acting on NAD(P)H, oxygen as acceptor"/>
    <property type="evidence" value="ECO:0007669"/>
    <property type="project" value="InterPro"/>
</dbReference>
<dbReference type="PRINTS" id="PR00466">
    <property type="entry name" value="GP91PHOX"/>
</dbReference>
<dbReference type="InterPro" id="IPR013130">
    <property type="entry name" value="Fe3_Rdtase_TM_dom"/>
</dbReference>
<dbReference type="Gene3D" id="2.40.30.10">
    <property type="entry name" value="Translation factors"/>
    <property type="match status" value="1"/>
</dbReference>
<dbReference type="InterPro" id="IPR011992">
    <property type="entry name" value="EF-hand-dom_pair"/>
</dbReference>
<evidence type="ECO:0000256" key="7">
    <source>
        <dbReference type="ARBA" id="ARBA00022723"/>
    </source>
</evidence>
<dbReference type="EMBL" id="HG994356">
    <property type="protein sequence ID" value="CAF2141654.1"/>
    <property type="molecule type" value="Genomic_DNA"/>
</dbReference>
<keyword evidence="7" id="KW-0479">Metal-binding</keyword>
<evidence type="ECO:0000256" key="1">
    <source>
        <dbReference type="ARBA" id="ARBA00004141"/>
    </source>
</evidence>
<dbReference type="Gene3D" id="1.10.238.10">
    <property type="entry name" value="EF-hand"/>
    <property type="match status" value="1"/>
</dbReference>
<dbReference type="SUPFAM" id="SSF47473">
    <property type="entry name" value="EF-hand"/>
    <property type="match status" value="1"/>
</dbReference>
<dbReference type="InterPro" id="IPR002048">
    <property type="entry name" value="EF_hand_dom"/>
</dbReference>
<feature type="transmembrane region" description="Helical" evidence="14">
    <location>
        <begin position="717"/>
        <end position="734"/>
    </location>
</feature>
<evidence type="ECO:0000256" key="3">
    <source>
        <dbReference type="ARBA" id="ARBA00011407"/>
    </source>
</evidence>
<keyword evidence="11 14" id="KW-1133">Transmembrane helix</keyword>
<feature type="transmembrane region" description="Helical" evidence="14">
    <location>
        <begin position="495"/>
        <end position="513"/>
    </location>
</feature>
<dbReference type="PROSITE" id="PS51384">
    <property type="entry name" value="FAD_FR"/>
    <property type="match status" value="1"/>
</dbReference>
<evidence type="ECO:0000259" key="16">
    <source>
        <dbReference type="PROSITE" id="PS51384"/>
    </source>
</evidence>
<dbReference type="PANTHER" id="PTHR11972:SF150">
    <property type="entry name" value="RESPIRATORY BURST OXIDASE HOMOLOG PROTEIN I-RELATED"/>
    <property type="match status" value="1"/>
</dbReference>
<evidence type="ECO:0000256" key="4">
    <source>
        <dbReference type="ARBA" id="ARBA00022559"/>
    </source>
</evidence>
<feature type="domain" description="FAD-binding FR-type" evidence="16">
    <location>
        <begin position="591"/>
        <end position="711"/>
    </location>
</feature>
<keyword evidence="4" id="KW-0575">Peroxidase</keyword>
<keyword evidence="5" id="KW-0285">Flavoprotein</keyword>
<evidence type="ECO:0000256" key="14">
    <source>
        <dbReference type="SAM" id="Phobius"/>
    </source>
</evidence>
<dbReference type="PROSITE" id="PS50222">
    <property type="entry name" value="EF_HAND_2"/>
    <property type="match status" value="1"/>
</dbReference>
<evidence type="ECO:0000256" key="10">
    <source>
        <dbReference type="ARBA" id="ARBA00022857"/>
    </source>
</evidence>
<dbReference type="Pfam" id="PF08030">
    <property type="entry name" value="NAD_binding_6"/>
    <property type="match status" value="1"/>
</dbReference>
<protein>
    <submittedName>
        <fullName evidence="17">(rape) hypothetical protein</fullName>
    </submittedName>
</protein>